<dbReference type="AlphaFoldDB" id="A0A5C1HT73"/>
<dbReference type="InterPro" id="IPR012373">
    <property type="entry name" value="Ferrdict_sens_TM"/>
</dbReference>
<feature type="domain" description="Protein FecR C-terminal" evidence="2">
    <location>
        <begin position="283"/>
        <end position="349"/>
    </location>
</feature>
<sequence>MSKSRFIELMAKSMGKTANAEELAELDMFLEQFPDYKKTYQVTNALKGNGAELAETKPEEVNSNLEEIWNRIKSSNKNTANDAKVKPMFRWQWVAAAVLLLVAAGALFYKKTEQQDSLTAENILHEIRVPYGKTEKLKLPDGTQVTLNAGSTFSYPEAFEKNSRDVSLTGEGFFEVTKNAKKPFLVHTAKLVVKVLGTVFNVKAYNNDKTVETTLLKGKVQVELKNNPEKRIILLPNEKLIVVNNREPKSAKPKESKIEYQVTELPDVKPDEVKETAWVDNRILFTNEAFEDVAVQIERKYNVQVVFENQKLRTEQISGLLDKESLQEALGIIELTTPFKFRIEGQTVYLSKKEK</sequence>
<keyword evidence="4" id="KW-1185">Reference proteome</keyword>
<dbReference type="PANTHER" id="PTHR30273:SF2">
    <property type="entry name" value="PROTEIN FECR"/>
    <property type="match status" value="1"/>
</dbReference>
<dbReference type="GO" id="GO:0016989">
    <property type="term" value="F:sigma factor antagonist activity"/>
    <property type="evidence" value="ECO:0007669"/>
    <property type="project" value="TreeGrafter"/>
</dbReference>
<dbReference type="PANTHER" id="PTHR30273">
    <property type="entry name" value="PERIPLASMIC SIGNAL SENSOR AND SIGMA FACTOR ACTIVATOR FECR-RELATED"/>
    <property type="match status" value="1"/>
</dbReference>
<dbReference type="Gene3D" id="2.60.120.1440">
    <property type="match status" value="1"/>
</dbReference>
<dbReference type="FunFam" id="2.60.120.1440:FF:000001">
    <property type="entry name" value="Putative anti-sigma factor"/>
    <property type="match status" value="1"/>
</dbReference>
<name>A0A5C1HT73_9SPHI</name>
<dbReference type="Proteomes" id="UP000251402">
    <property type="component" value="Chromosome"/>
</dbReference>
<feature type="domain" description="FecR protein" evidence="1">
    <location>
        <begin position="127"/>
        <end position="221"/>
    </location>
</feature>
<protein>
    <submittedName>
        <fullName evidence="3">FecR family protein</fullName>
    </submittedName>
</protein>
<dbReference type="RefSeq" id="WP_112569590.1">
    <property type="nucleotide sequence ID" value="NZ_CP043450.1"/>
</dbReference>
<gene>
    <name evidence="3" type="ORF">DEO27_003005</name>
</gene>
<dbReference type="Pfam" id="PF16344">
    <property type="entry name" value="FecR_C"/>
    <property type="match status" value="1"/>
</dbReference>
<accession>A0A5C1HT73</accession>
<reference evidence="3" key="1">
    <citation type="submission" date="2019-08" db="EMBL/GenBank/DDBJ databases">
        <title>Comparative genome analysis confer to the adaptation heavy metal polluted environment.</title>
        <authorList>
            <person name="Li Y."/>
        </authorList>
    </citation>
    <scope>NUCLEOTIDE SEQUENCE [LARGE SCALE GENOMIC DNA]</scope>
    <source>
        <strain evidence="3">P1</strain>
    </source>
</reference>
<dbReference type="Pfam" id="PF04773">
    <property type="entry name" value="FecR"/>
    <property type="match status" value="1"/>
</dbReference>
<dbReference type="OrthoDB" id="643766at2"/>
<dbReference type="PIRSF" id="PIRSF018266">
    <property type="entry name" value="FecR"/>
    <property type="match status" value="1"/>
</dbReference>
<dbReference type="InterPro" id="IPR006860">
    <property type="entry name" value="FecR"/>
</dbReference>
<dbReference type="Gene3D" id="3.55.50.30">
    <property type="match status" value="1"/>
</dbReference>
<dbReference type="InterPro" id="IPR032508">
    <property type="entry name" value="FecR_C"/>
</dbReference>
<organism evidence="3 4">
    <name type="scientific">Mucilaginibacter rubeus</name>
    <dbReference type="NCBI Taxonomy" id="2027860"/>
    <lineage>
        <taxon>Bacteria</taxon>
        <taxon>Pseudomonadati</taxon>
        <taxon>Bacteroidota</taxon>
        <taxon>Sphingobacteriia</taxon>
        <taxon>Sphingobacteriales</taxon>
        <taxon>Sphingobacteriaceae</taxon>
        <taxon>Mucilaginibacter</taxon>
    </lineage>
</organism>
<dbReference type="KEGG" id="mrub:DEO27_003005"/>
<evidence type="ECO:0000259" key="1">
    <source>
        <dbReference type="Pfam" id="PF04773"/>
    </source>
</evidence>
<proteinExistence type="predicted"/>
<evidence type="ECO:0000313" key="4">
    <source>
        <dbReference type="Proteomes" id="UP000251402"/>
    </source>
</evidence>
<evidence type="ECO:0000259" key="2">
    <source>
        <dbReference type="Pfam" id="PF16344"/>
    </source>
</evidence>
<evidence type="ECO:0000313" key="3">
    <source>
        <dbReference type="EMBL" id="QEM09026.1"/>
    </source>
</evidence>
<dbReference type="EMBL" id="CP043450">
    <property type="protein sequence ID" value="QEM09026.1"/>
    <property type="molecule type" value="Genomic_DNA"/>
</dbReference>